<evidence type="ECO:0000313" key="2">
    <source>
        <dbReference type="Proteomes" id="UP000671852"/>
    </source>
</evidence>
<geneLocation type="plasmid" evidence="1 2">
    <name>pSULFM1</name>
</geneLocation>
<accession>A0A975B2W0</accession>
<dbReference type="KEGG" id="saqt:GJV85_13320"/>
<dbReference type="RefSeq" id="WP_207563247.1">
    <property type="nucleotide sequence ID" value="NZ_CP046073.1"/>
</dbReference>
<dbReference type="EMBL" id="CP046073">
    <property type="protein sequence ID" value="QSZ43150.1"/>
    <property type="molecule type" value="Genomic_DNA"/>
</dbReference>
<keyword evidence="1" id="KW-0614">Plasmid</keyword>
<dbReference type="Gene3D" id="3.40.960.10">
    <property type="entry name" value="VSR Endonuclease"/>
    <property type="match status" value="1"/>
</dbReference>
<dbReference type="Proteomes" id="UP000671852">
    <property type="component" value="Plasmid pSULFM1"/>
</dbReference>
<sequence length="859" mass="100287">MNKVMKETLEEIFPIKLKGIDERIKRRHPQYSIDPSQKLDTIVTDASTDIKLICKKHDDFKFTSKWRYLRSDANGNTGHCTVCLVEQGLSNKKVKKYVDEDMQKNSEHPAKIIDERYRDFSIINTKDRILLECLKCGNHHKVSLNNFFFPGSHQCKKCTKIEREINGHPNLKLTVEDVNKELKPFKFELQDTNQRFYKDKNIIKCPKGHLFELGYSSLREKITKMQSSPFKLEDICTKCRDEALYNKNREMIEAKGFVMQESFEEYKGVRAEYTFVCKENSTHTRKCTFNSFSKTKECDRCKDIQRMENGFVEFIKVVEERGGQVKEGNTYKTKTDKISCLCKEGHHFKISHEKLDAKQWCPICVTGFEERLCRLIFEHIFKAEFKKVHPDFMPSPDSDKNLELDGYNEELAIAFEYNGEYWHSSEKAKQRDALKIEQTKAQGIKLIVVKQFKNHKLKELLHHISNLCKKQGIKIPPYSEKIDISCAYEGAANQIVLERLLKKKEAKLVAKDANKYHGLNKKLSIKCKKATHPIFEMTPRNMIYKGGWCKECLSDSRKISHLKSIKKGFEKFLEDNKDINLITQALDPLYEPSYKYLWKCREGHEQRESYIKIKTLHDKHKELWCPDCRKVVKKLKDITPLIKKVEQLYSLTHNIEGSDVENNSYGFTCKNKHRLELSSNKIYSLVRENKKESRVCNSCNKEDKLDEMRSIVSSLYKNGSLLDSDYTNSNRVYKFSCGVKGHKPFFQNMHKLRTRGRTSGCSECVPKRNVKRSQADKIAFAQSQNDLHSKVKGEVSLLSIKRDTGSTYPDVWSCSNRDHKPFVLSIDNMKRRNQWCPYCTNRVVKKIPVEGIDYELGSK</sequence>
<keyword evidence="2" id="KW-1185">Reference proteome</keyword>
<gene>
    <name evidence="1" type="ORF">GJV85_13320</name>
</gene>
<reference evidence="1" key="2">
    <citation type="submission" date="2021-04" db="EMBL/GenBank/DDBJ databases">
        <title>Isolation and characterization of a novel species of the genus Sulfurimonas.</title>
        <authorList>
            <person name="Fukui M."/>
        </authorList>
    </citation>
    <scope>NUCLEOTIDE SEQUENCE</scope>
    <source>
        <strain evidence="1">H1576</strain>
        <plasmid evidence="1">pSULFM1</plasmid>
    </source>
</reference>
<dbReference type="AlphaFoldDB" id="A0A975B2W0"/>
<proteinExistence type="predicted"/>
<evidence type="ECO:0000313" key="1">
    <source>
        <dbReference type="EMBL" id="QSZ43150.1"/>
    </source>
</evidence>
<name>A0A975B2W0_9BACT</name>
<reference evidence="1" key="1">
    <citation type="submission" date="2019-11" db="EMBL/GenBank/DDBJ databases">
        <authorList>
            <person name="Kojima H."/>
        </authorList>
    </citation>
    <scope>NUCLEOTIDE SEQUENCE</scope>
    <source>
        <strain evidence="1">H1576</strain>
        <plasmid evidence="1">pSULFM1</plasmid>
    </source>
</reference>
<evidence type="ECO:0008006" key="3">
    <source>
        <dbReference type="Google" id="ProtNLM"/>
    </source>
</evidence>
<organism evidence="1 2">
    <name type="scientific">Sulfurimonas aquatica</name>
    <dbReference type="NCBI Taxonomy" id="2672570"/>
    <lineage>
        <taxon>Bacteria</taxon>
        <taxon>Pseudomonadati</taxon>
        <taxon>Campylobacterota</taxon>
        <taxon>Epsilonproteobacteria</taxon>
        <taxon>Campylobacterales</taxon>
        <taxon>Sulfurimonadaceae</taxon>
        <taxon>Sulfurimonas</taxon>
    </lineage>
</organism>
<protein>
    <recommendedName>
        <fullName evidence="3">Zinc-ribbon domain-containing protein</fullName>
    </recommendedName>
</protein>